<dbReference type="InterPro" id="IPR024775">
    <property type="entry name" value="DinB-like"/>
</dbReference>
<dbReference type="SUPFAM" id="SSF109854">
    <property type="entry name" value="DinB/YfiT-like putative metalloenzymes"/>
    <property type="match status" value="1"/>
</dbReference>
<gene>
    <name evidence="2" type="ORF">D3875_17770</name>
</gene>
<dbReference type="OrthoDB" id="69531at2"/>
<organism evidence="2 3">
    <name type="scientific">Deinococcus cavernae</name>
    <dbReference type="NCBI Taxonomy" id="2320857"/>
    <lineage>
        <taxon>Bacteria</taxon>
        <taxon>Thermotogati</taxon>
        <taxon>Deinococcota</taxon>
        <taxon>Deinococci</taxon>
        <taxon>Deinococcales</taxon>
        <taxon>Deinococcaceae</taxon>
        <taxon>Deinococcus</taxon>
    </lineage>
</organism>
<name>A0A418VAN4_9DEIO</name>
<comment type="caution">
    <text evidence="2">The sequence shown here is derived from an EMBL/GenBank/DDBJ whole genome shotgun (WGS) entry which is preliminary data.</text>
</comment>
<dbReference type="Proteomes" id="UP000286287">
    <property type="component" value="Unassembled WGS sequence"/>
</dbReference>
<dbReference type="EMBL" id="QYUJ01000014">
    <property type="protein sequence ID" value="RJF73119.1"/>
    <property type="molecule type" value="Genomic_DNA"/>
</dbReference>
<dbReference type="InterPro" id="IPR034660">
    <property type="entry name" value="DinB/YfiT-like"/>
</dbReference>
<evidence type="ECO:0000313" key="2">
    <source>
        <dbReference type="EMBL" id="RJF73119.1"/>
    </source>
</evidence>
<dbReference type="Pfam" id="PF12867">
    <property type="entry name" value="DinB_2"/>
    <property type="match status" value="1"/>
</dbReference>
<feature type="domain" description="DinB-like" evidence="1">
    <location>
        <begin position="27"/>
        <end position="167"/>
    </location>
</feature>
<dbReference type="AlphaFoldDB" id="A0A418VAN4"/>
<evidence type="ECO:0000259" key="1">
    <source>
        <dbReference type="Pfam" id="PF12867"/>
    </source>
</evidence>
<sequence>MAEALFDPVLLRSFGDSPEDVSRHLQAELDALEGHLGTRQGDWTRVQAGREWSPAQELEHVLAIGRAGGKAIHLLLSEKELRAFPQLQGELKEGKRQTPDFARPSPDGLAWEAWTEAWQTHRQELEGAAARLRATPERRLWHPYFGELDALDWMRSLVGHLRGHRELLERSVTP</sequence>
<accession>A0A418VAN4</accession>
<dbReference type="Gene3D" id="1.20.120.450">
    <property type="entry name" value="dinb family like domain"/>
    <property type="match status" value="1"/>
</dbReference>
<protein>
    <submittedName>
        <fullName evidence="2">DinB family protein</fullName>
    </submittedName>
</protein>
<dbReference type="RefSeq" id="WP_119765852.1">
    <property type="nucleotide sequence ID" value="NZ_QYUJ01000014.1"/>
</dbReference>
<evidence type="ECO:0000313" key="3">
    <source>
        <dbReference type="Proteomes" id="UP000286287"/>
    </source>
</evidence>
<keyword evidence="3" id="KW-1185">Reference proteome</keyword>
<proteinExistence type="predicted"/>
<reference evidence="2 3" key="1">
    <citation type="submission" date="2018-09" db="EMBL/GenBank/DDBJ databases">
        <authorList>
            <person name="Zhu H."/>
        </authorList>
    </citation>
    <scope>NUCLEOTIDE SEQUENCE [LARGE SCALE GENOMIC DNA]</scope>
    <source>
        <strain evidence="2 3">K2S05-167</strain>
    </source>
</reference>